<dbReference type="OrthoDB" id="408631at2759"/>
<dbReference type="PANTHER" id="PTHR48081:SF8">
    <property type="entry name" value="ALPHA_BETA HYDROLASE FOLD-3 DOMAIN-CONTAINING PROTEIN-RELATED"/>
    <property type="match status" value="1"/>
</dbReference>
<evidence type="ECO:0000256" key="1">
    <source>
        <dbReference type="ARBA" id="ARBA00022801"/>
    </source>
</evidence>
<keyword evidence="1" id="KW-0378">Hydrolase</keyword>
<evidence type="ECO:0000313" key="5">
    <source>
        <dbReference type="RefSeq" id="XP_022343965.1"/>
    </source>
</evidence>
<dbReference type="GO" id="GO:0016787">
    <property type="term" value="F:hydrolase activity"/>
    <property type="evidence" value="ECO:0007669"/>
    <property type="project" value="UniProtKB-KW"/>
</dbReference>
<keyword evidence="2" id="KW-0812">Transmembrane</keyword>
<keyword evidence="2" id="KW-1133">Transmembrane helix</keyword>
<dbReference type="GeneID" id="111137030"/>
<proteinExistence type="predicted"/>
<feature type="transmembrane region" description="Helical" evidence="2">
    <location>
        <begin position="6"/>
        <end position="27"/>
    </location>
</feature>
<dbReference type="AlphaFoldDB" id="A0A8B8EVE6"/>
<dbReference type="SUPFAM" id="SSF53474">
    <property type="entry name" value="alpha/beta-Hydrolases"/>
    <property type="match status" value="1"/>
</dbReference>
<feature type="domain" description="Alpha/beta hydrolase fold-3" evidence="3">
    <location>
        <begin position="120"/>
        <end position="253"/>
    </location>
</feature>
<dbReference type="KEGG" id="cvn:111137030"/>
<feature type="domain" description="Alpha/beta hydrolase fold-3" evidence="3">
    <location>
        <begin position="324"/>
        <end position="390"/>
    </location>
</feature>
<reference evidence="5" key="1">
    <citation type="submission" date="2025-08" db="UniProtKB">
        <authorList>
            <consortium name="RefSeq"/>
        </authorList>
    </citation>
    <scope>IDENTIFICATION</scope>
    <source>
        <tissue evidence="5">Whole sample</tissue>
    </source>
</reference>
<keyword evidence="4" id="KW-1185">Reference proteome</keyword>
<sequence>MMKILYVFTLIVLVFAIIMSLGFYVRVPEPIPEKMALRIMEGCLKGLGIFIGVTATLGVSQPFSPFLKNVGDNVYRVCTTGNLWMSKDKSLRITDQLMSGVSVRVYEPLSSIQRTDRPVFVFMHGGGWTFLSIDNYDHLCQKLAKDADVVVISLNHRLAPQNPYPAGLDDVVKIVTHISENANSLGIDSGRIAVGGDSSGGNLAAAAQLRPEMRGKISMLFLLVPVLQAVNLQTIGFKENVEYLHDSMNSPGSINFFLGYLGLDSSLYSDFLHNLHTTSEFKQGRFKFLFDQQKFLPKEFIRSEKYKHGMNVVENIGNETVFQKIKDKLLTPTCFPLMASDEELSRFPFTYVMAAGYDLIRDDAIMFAERLKDLDVEVQLSHIPDGFHNALVMFEGPLKTDVGVRTVNDIVKALKRL</sequence>
<protein>
    <submittedName>
        <fullName evidence="5">Neutral cholesterol ester hydrolase 1-like</fullName>
    </submittedName>
</protein>
<dbReference type="Gene3D" id="3.40.50.1820">
    <property type="entry name" value="alpha/beta hydrolase"/>
    <property type="match status" value="1"/>
</dbReference>
<dbReference type="InterPro" id="IPR050300">
    <property type="entry name" value="GDXG_lipolytic_enzyme"/>
</dbReference>
<organism evidence="4 5">
    <name type="scientific">Crassostrea virginica</name>
    <name type="common">Eastern oyster</name>
    <dbReference type="NCBI Taxonomy" id="6565"/>
    <lineage>
        <taxon>Eukaryota</taxon>
        <taxon>Metazoa</taxon>
        <taxon>Spiralia</taxon>
        <taxon>Lophotrochozoa</taxon>
        <taxon>Mollusca</taxon>
        <taxon>Bivalvia</taxon>
        <taxon>Autobranchia</taxon>
        <taxon>Pteriomorphia</taxon>
        <taxon>Ostreida</taxon>
        <taxon>Ostreoidea</taxon>
        <taxon>Ostreidae</taxon>
        <taxon>Crassostrea</taxon>
    </lineage>
</organism>
<dbReference type="InterPro" id="IPR013094">
    <property type="entry name" value="AB_hydrolase_3"/>
</dbReference>
<evidence type="ECO:0000313" key="4">
    <source>
        <dbReference type="Proteomes" id="UP000694844"/>
    </source>
</evidence>
<keyword evidence="2" id="KW-0472">Membrane</keyword>
<name>A0A8B8EVE6_CRAVI</name>
<evidence type="ECO:0000256" key="2">
    <source>
        <dbReference type="SAM" id="Phobius"/>
    </source>
</evidence>
<evidence type="ECO:0000259" key="3">
    <source>
        <dbReference type="Pfam" id="PF07859"/>
    </source>
</evidence>
<dbReference type="PANTHER" id="PTHR48081">
    <property type="entry name" value="AB HYDROLASE SUPERFAMILY PROTEIN C4A8.06C"/>
    <property type="match status" value="1"/>
</dbReference>
<dbReference type="Pfam" id="PF07859">
    <property type="entry name" value="Abhydrolase_3"/>
    <property type="match status" value="2"/>
</dbReference>
<accession>A0A8B8EVE6</accession>
<gene>
    <name evidence="5" type="primary">LOC111137030</name>
</gene>
<dbReference type="RefSeq" id="XP_022343965.1">
    <property type="nucleotide sequence ID" value="XM_022488257.1"/>
</dbReference>
<dbReference type="Proteomes" id="UP000694844">
    <property type="component" value="Chromosome 5"/>
</dbReference>
<dbReference type="InterPro" id="IPR029058">
    <property type="entry name" value="AB_hydrolase_fold"/>
</dbReference>